<sequence length="93" mass="10791">MSLIRKWLYNQTCVLGPPKFFCKSDLKCQIFKFPRTSCSLLLVLKEVFFEDSPKIFYAEFGGCTCRIIYKDSEDSGNSEIRISNLKVPYCVNK</sequence>
<dbReference type="WBParaSite" id="SVE_0069500.1">
    <property type="protein sequence ID" value="SVE_0069500.1"/>
    <property type="gene ID" value="SVE_0069500"/>
</dbReference>
<reference evidence="1" key="1">
    <citation type="submission" date="2014-07" db="EMBL/GenBank/DDBJ databases">
        <authorList>
            <person name="Martin A.A"/>
            <person name="De Silva N."/>
        </authorList>
    </citation>
    <scope>NUCLEOTIDE SEQUENCE</scope>
</reference>
<reference evidence="2" key="2">
    <citation type="submission" date="2015-08" db="UniProtKB">
        <authorList>
            <consortium name="WormBaseParasite"/>
        </authorList>
    </citation>
    <scope>IDENTIFICATION</scope>
</reference>
<name>A0A0K0EVZ6_STRVS</name>
<proteinExistence type="predicted"/>
<accession>A0A0K0EVZ6</accession>
<dbReference type="AlphaFoldDB" id="A0A0K0EVZ6"/>
<keyword evidence="1" id="KW-1185">Reference proteome</keyword>
<dbReference type="Proteomes" id="UP000035680">
    <property type="component" value="Unassembled WGS sequence"/>
</dbReference>
<protein>
    <submittedName>
        <fullName evidence="2">Uncharacterized protein</fullName>
    </submittedName>
</protein>
<organism evidence="1 2">
    <name type="scientific">Strongyloides venezuelensis</name>
    <name type="common">Threadworm</name>
    <dbReference type="NCBI Taxonomy" id="75913"/>
    <lineage>
        <taxon>Eukaryota</taxon>
        <taxon>Metazoa</taxon>
        <taxon>Ecdysozoa</taxon>
        <taxon>Nematoda</taxon>
        <taxon>Chromadorea</taxon>
        <taxon>Rhabditida</taxon>
        <taxon>Tylenchina</taxon>
        <taxon>Panagrolaimomorpha</taxon>
        <taxon>Strongyloidoidea</taxon>
        <taxon>Strongyloididae</taxon>
        <taxon>Strongyloides</taxon>
    </lineage>
</organism>
<evidence type="ECO:0000313" key="1">
    <source>
        <dbReference type="Proteomes" id="UP000035680"/>
    </source>
</evidence>
<evidence type="ECO:0000313" key="2">
    <source>
        <dbReference type="WBParaSite" id="SVE_0069500.1"/>
    </source>
</evidence>